<comment type="caution">
    <text evidence="5">The sequence shown here is derived from an EMBL/GenBank/DDBJ whole genome shotgun (WGS) entry which is preliminary data.</text>
</comment>
<dbReference type="Pfam" id="PF13280">
    <property type="entry name" value="WYL"/>
    <property type="match status" value="1"/>
</dbReference>
<organism evidence="5 6">
    <name type="scientific">Naumannella cuiyingiana</name>
    <dbReference type="NCBI Taxonomy" id="1347891"/>
    <lineage>
        <taxon>Bacteria</taxon>
        <taxon>Bacillati</taxon>
        <taxon>Actinomycetota</taxon>
        <taxon>Actinomycetes</taxon>
        <taxon>Propionibacteriales</taxon>
        <taxon>Propionibacteriaceae</taxon>
        <taxon>Naumannella</taxon>
    </lineage>
</organism>
<dbReference type="PROSITE" id="PS52050">
    <property type="entry name" value="WYL"/>
    <property type="match status" value="1"/>
</dbReference>
<evidence type="ECO:0000313" key="6">
    <source>
        <dbReference type="Proteomes" id="UP000527616"/>
    </source>
</evidence>
<dbReference type="AlphaFoldDB" id="A0A7Z0ILV6"/>
<dbReference type="InterPro" id="IPR026881">
    <property type="entry name" value="WYL_dom"/>
</dbReference>
<sequence>MADVTRRMLDLLALLQTRRRYTGAELVARLGVSERTVRRDVDRLREYGYPVDAAPGPGGHYGLAAGRAIPPLIFDDDEAIAIMLALAANANADQGRPGSIGDAMSRAYGKLDQVLPPRLAMNAATVRASVEADALRAPTIAIADITRIATAIHERRELGFDYRRGERATRRRVHPHRQVHHLMRWYLVAWESDKGSWRVFRTDRMSNLDVRTAGFEPRELPEEAALDRVKAAVKRSSRKAVVTVATSVDEVAAALPFQSMDVEALGAQRTRVTLRCDDWRWLLFHLSHLECAFTIDEPTAWAEAIERFAASVASRRRRGEDVVGGVRRSDLGRSRRVDSGRPALDP</sequence>
<evidence type="ECO:0000259" key="4">
    <source>
        <dbReference type="PROSITE" id="PS51000"/>
    </source>
</evidence>
<dbReference type="InterPro" id="IPR013196">
    <property type="entry name" value="HTH_11"/>
</dbReference>
<dbReference type="SUPFAM" id="SSF46785">
    <property type="entry name" value="Winged helix' DNA-binding domain"/>
    <property type="match status" value="1"/>
</dbReference>
<accession>A0A7Z0ILV6</accession>
<evidence type="ECO:0000256" key="3">
    <source>
        <dbReference type="ARBA" id="ARBA00023163"/>
    </source>
</evidence>
<dbReference type="Pfam" id="PF08279">
    <property type="entry name" value="HTH_11"/>
    <property type="match status" value="1"/>
</dbReference>
<evidence type="ECO:0000256" key="2">
    <source>
        <dbReference type="ARBA" id="ARBA00023125"/>
    </source>
</evidence>
<protein>
    <submittedName>
        <fullName evidence="5">Putative DNA-binding transcriptional regulator YafY</fullName>
    </submittedName>
</protein>
<dbReference type="InterPro" id="IPR036390">
    <property type="entry name" value="WH_DNA-bd_sf"/>
</dbReference>
<keyword evidence="1" id="KW-0805">Transcription regulation</keyword>
<gene>
    <name evidence="5" type="ORF">GGQ54_002477</name>
</gene>
<evidence type="ECO:0000256" key="1">
    <source>
        <dbReference type="ARBA" id="ARBA00023015"/>
    </source>
</evidence>
<keyword evidence="6" id="KW-1185">Reference proteome</keyword>
<dbReference type="PROSITE" id="PS00894">
    <property type="entry name" value="HTH_DEOR_1"/>
    <property type="match status" value="1"/>
</dbReference>
<dbReference type="RefSeq" id="WP_179445682.1">
    <property type="nucleotide sequence ID" value="NZ_JACBZS010000001.1"/>
</dbReference>
<keyword evidence="2 5" id="KW-0238">DNA-binding</keyword>
<dbReference type="PANTHER" id="PTHR34580">
    <property type="match status" value="1"/>
</dbReference>
<keyword evidence="3" id="KW-0804">Transcription</keyword>
<dbReference type="PANTHER" id="PTHR34580:SF3">
    <property type="entry name" value="PROTEIN PAFB"/>
    <property type="match status" value="1"/>
</dbReference>
<dbReference type="GO" id="GO:0003700">
    <property type="term" value="F:DNA-binding transcription factor activity"/>
    <property type="evidence" value="ECO:0007669"/>
    <property type="project" value="InterPro"/>
</dbReference>
<dbReference type="PIRSF" id="PIRSF016838">
    <property type="entry name" value="PafC"/>
    <property type="match status" value="1"/>
</dbReference>
<dbReference type="Proteomes" id="UP000527616">
    <property type="component" value="Unassembled WGS sequence"/>
</dbReference>
<dbReference type="Gene3D" id="1.10.10.10">
    <property type="entry name" value="Winged helix-like DNA-binding domain superfamily/Winged helix DNA-binding domain"/>
    <property type="match status" value="1"/>
</dbReference>
<dbReference type="InterPro" id="IPR051534">
    <property type="entry name" value="CBASS_pafABC_assoc_protein"/>
</dbReference>
<dbReference type="InterPro" id="IPR001034">
    <property type="entry name" value="DeoR_HTH"/>
</dbReference>
<dbReference type="GO" id="GO:0003677">
    <property type="term" value="F:DNA binding"/>
    <property type="evidence" value="ECO:0007669"/>
    <property type="project" value="UniProtKB-KW"/>
</dbReference>
<proteinExistence type="predicted"/>
<dbReference type="EMBL" id="JACBZS010000001">
    <property type="protein sequence ID" value="NYI71917.1"/>
    <property type="molecule type" value="Genomic_DNA"/>
</dbReference>
<reference evidence="5 6" key="1">
    <citation type="submission" date="2020-07" db="EMBL/GenBank/DDBJ databases">
        <title>Sequencing the genomes of 1000 actinobacteria strains.</title>
        <authorList>
            <person name="Klenk H.-P."/>
        </authorList>
    </citation>
    <scope>NUCLEOTIDE SEQUENCE [LARGE SCALE GENOMIC DNA]</scope>
    <source>
        <strain evidence="5 6">DSM 103164</strain>
    </source>
</reference>
<feature type="domain" description="HTH deoR-type" evidence="4">
    <location>
        <begin position="4"/>
        <end position="59"/>
    </location>
</feature>
<dbReference type="InterPro" id="IPR018356">
    <property type="entry name" value="Tscrpt_reg_HTH_DeoR_CS"/>
</dbReference>
<dbReference type="PROSITE" id="PS51000">
    <property type="entry name" value="HTH_DEOR_2"/>
    <property type="match status" value="1"/>
</dbReference>
<evidence type="ECO:0000313" key="5">
    <source>
        <dbReference type="EMBL" id="NYI71917.1"/>
    </source>
</evidence>
<name>A0A7Z0ILV6_9ACTN</name>
<dbReference type="InterPro" id="IPR036388">
    <property type="entry name" value="WH-like_DNA-bd_sf"/>
</dbReference>
<dbReference type="InterPro" id="IPR028349">
    <property type="entry name" value="PafC-like"/>
</dbReference>